<dbReference type="InterPro" id="IPR006710">
    <property type="entry name" value="Glyco_hydro_43"/>
</dbReference>
<evidence type="ECO:0000313" key="11">
    <source>
        <dbReference type="EMBL" id="KAF1982577.1"/>
    </source>
</evidence>
<evidence type="ECO:0000256" key="6">
    <source>
        <dbReference type="ARBA" id="ARBA00023295"/>
    </source>
</evidence>
<evidence type="ECO:0000256" key="4">
    <source>
        <dbReference type="ARBA" id="ARBA00012586"/>
    </source>
</evidence>
<evidence type="ECO:0000256" key="8">
    <source>
        <dbReference type="PIRSR" id="PIRSR606710-1"/>
    </source>
</evidence>
<feature type="site" description="Important for catalytic activity, responsible for pKa modulation of the active site Glu and correct orientation of both the proton donor and substrate" evidence="9">
    <location>
        <position position="149"/>
    </location>
</feature>
<dbReference type="PIRSF" id="PIRSF026534">
    <property type="entry name" value="Endo_alpha-L-arabinosidase"/>
    <property type="match status" value="1"/>
</dbReference>
<keyword evidence="10" id="KW-0732">Signal</keyword>
<dbReference type="PANTHER" id="PTHR43301">
    <property type="entry name" value="ARABINAN ENDO-1,5-ALPHA-L-ARABINOSIDASE"/>
    <property type="match status" value="1"/>
</dbReference>
<feature type="active site" description="Proton donor" evidence="8">
    <location>
        <position position="205"/>
    </location>
</feature>
<keyword evidence="12" id="KW-1185">Reference proteome</keyword>
<proteinExistence type="inferred from homology"/>
<dbReference type="AlphaFoldDB" id="A0A6G1GP94"/>
<organism evidence="11 12">
    <name type="scientific">Aulographum hederae CBS 113979</name>
    <dbReference type="NCBI Taxonomy" id="1176131"/>
    <lineage>
        <taxon>Eukaryota</taxon>
        <taxon>Fungi</taxon>
        <taxon>Dikarya</taxon>
        <taxon>Ascomycota</taxon>
        <taxon>Pezizomycotina</taxon>
        <taxon>Dothideomycetes</taxon>
        <taxon>Pleosporomycetidae</taxon>
        <taxon>Aulographales</taxon>
        <taxon>Aulographaceae</taxon>
    </lineage>
</organism>
<comment type="similarity">
    <text evidence="3 7">Belongs to the glycosyl hydrolase 43 family.</text>
</comment>
<sequence>MVSFTAVLSVLVATTVVNVAGYAFPRACSGICGNAHDSSVIRRSDGTYIRYATGAKIAMHIAPSIAGPWEFVGAAIPRGSRINLKGRDDLWAPDVSRVGANYYLYYSVSSFGVQQSAIGWATSSDGLRWTDRGSAGITSRQGDNFNAIDAQLFVDDSGAKYMNFGSFWADLHQVRIPDSAFSASAGATRNAQQTIFDPAGEHAVEAAFLYQHGDSYFMFFSKGSCCALDKNRPAPGKEYRIMVCKASSPQGPFRDRSGRSCADGGGTVVLPSHDWLYAPGGQSVYKDAELGPVLVYHYVDTRIGYSDGQKKFGWNTLDFSSGWPVAE</sequence>
<dbReference type="GO" id="GO:0031222">
    <property type="term" value="P:arabinan catabolic process"/>
    <property type="evidence" value="ECO:0007669"/>
    <property type="project" value="UniProtKB-UniPathway"/>
</dbReference>
<dbReference type="PANTHER" id="PTHR43301:SF3">
    <property type="entry name" value="ARABINAN ENDO-1,5-ALPHA-L-ARABINOSIDASE A-RELATED"/>
    <property type="match status" value="1"/>
</dbReference>
<name>A0A6G1GP94_9PEZI</name>
<evidence type="ECO:0000256" key="2">
    <source>
        <dbReference type="ARBA" id="ARBA00004834"/>
    </source>
</evidence>
<feature type="active site" description="Proton acceptor" evidence="8">
    <location>
        <position position="37"/>
    </location>
</feature>
<dbReference type="SUPFAM" id="SSF75005">
    <property type="entry name" value="Arabinanase/levansucrase/invertase"/>
    <property type="match status" value="1"/>
</dbReference>
<dbReference type="EC" id="3.2.1.99" evidence="4 7"/>
<protein>
    <recommendedName>
        <fullName evidence="4 7">Arabinan endo-1,5-alpha-L-arabinosidase</fullName>
        <ecNumber evidence="4 7">3.2.1.99</ecNumber>
    </recommendedName>
</protein>
<comment type="pathway">
    <text evidence="2 7">Glycan metabolism; L-arabinan degradation.</text>
</comment>
<evidence type="ECO:0000313" key="12">
    <source>
        <dbReference type="Proteomes" id="UP000800041"/>
    </source>
</evidence>
<dbReference type="Gene3D" id="2.115.10.20">
    <property type="entry name" value="Glycosyl hydrolase domain, family 43"/>
    <property type="match status" value="1"/>
</dbReference>
<evidence type="ECO:0000256" key="10">
    <source>
        <dbReference type="SAM" id="SignalP"/>
    </source>
</evidence>
<dbReference type="EMBL" id="ML977183">
    <property type="protein sequence ID" value="KAF1982577.1"/>
    <property type="molecule type" value="Genomic_DNA"/>
</dbReference>
<evidence type="ECO:0000256" key="5">
    <source>
        <dbReference type="ARBA" id="ARBA00022801"/>
    </source>
</evidence>
<comment type="catalytic activity">
    <reaction evidence="1 7">
        <text>Endohydrolysis of (1-&gt;5)-alpha-arabinofuranosidic linkages in (1-&gt;5)-arabinans.</text>
        <dbReference type="EC" id="3.2.1.99"/>
    </reaction>
</comment>
<feature type="signal peptide" evidence="10">
    <location>
        <begin position="1"/>
        <end position="21"/>
    </location>
</feature>
<dbReference type="Pfam" id="PF04616">
    <property type="entry name" value="Glyco_hydro_43"/>
    <property type="match status" value="1"/>
</dbReference>
<keyword evidence="5 7" id="KW-0378">Hydrolase</keyword>
<dbReference type="InterPro" id="IPR023296">
    <property type="entry name" value="Glyco_hydro_beta-prop_sf"/>
</dbReference>
<dbReference type="Proteomes" id="UP000800041">
    <property type="component" value="Unassembled WGS sequence"/>
</dbReference>
<dbReference type="InterPro" id="IPR050727">
    <property type="entry name" value="GH43_arabinanases"/>
</dbReference>
<dbReference type="GO" id="GO:0046558">
    <property type="term" value="F:arabinan endo-1,5-alpha-L-arabinosidase activity"/>
    <property type="evidence" value="ECO:0007669"/>
    <property type="project" value="UniProtKB-EC"/>
</dbReference>
<evidence type="ECO:0000256" key="1">
    <source>
        <dbReference type="ARBA" id="ARBA00000375"/>
    </source>
</evidence>
<feature type="chain" id="PRO_5026125751" description="Arabinan endo-1,5-alpha-L-arabinosidase" evidence="10">
    <location>
        <begin position="22"/>
        <end position="327"/>
    </location>
</feature>
<evidence type="ECO:0000256" key="7">
    <source>
        <dbReference type="PIRNR" id="PIRNR026534"/>
    </source>
</evidence>
<evidence type="ECO:0000256" key="9">
    <source>
        <dbReference type="PIRSR" id="PIRSR606710-2"/>
    </source>
</evidence>
<evidence type="ECO:0000256" key="3">
    <source>
        <dbReference type="ARBA" id="ARBA00009865"/>
    </source>
</evidence>
<gene>
    <name evidence="11" type="ORF">K402DRAFT_407579</name>
</gene>
<dbReference type="UniPathway" id="UPA00667"/>
<dbReference type="CDD" id="cd18831">
    <property type="entry name" value="GH43_AnAbnA-like"/>
    <property type="match status" value="1"/>
</dbReference>
<keyword evidence="6 7" id="KW-0326">Glycosidase</keyword>
<reference evidence="11" key="1">
    <citation type="journal article" date="2020" name="Stud. Mycol.">
        <title>101 Dothideomycetes genomes: a test case for predicting lifestyles and emergence of pathogens.</title>
        <authorList>
            <person name="Haridas S."/>
            <person name="Albert R."/>
            <person name="Binder M."/>
            <person name="Bloem J."/>
            <person name="Labutti K."/>
            <person name="Salamov A."/>
            <person name="Andreopoulos B."/>
            <person name="Baker S."/>
            <person name="Barry K."/>
            <person name="Bills G."/>
            <person name="Bluhm B."/>
            <person name="Cannon C."/>
            <person name="Castanera R."/>
            <person name="Culley D."/>
            <person name="Daum C."/>
            <person name="Ezra D."/>
            <person name="Gonzalez J."/>
            <person name="Henrissat B."/>
            <person name="Kuo A."/>
            <person name="Liang C."/>
            <person name="Lipzen A."/>
            <person name="Lutzoni F."/>
            <person name="Magnuson J."/>
            <person name="Mondo S."/>
            <person name="Nolan M."/>
            <person name="Ohm R."/>
            <person name="Pangilinan J."/>
            <person name="Park H.-J."/>
            <person name="Ramirez L."/>
            <person name="Alfaro M."/>
            <person name="Sun H."/>
            <person name="Tritt A."/>
            <person name="Yoshinaga Y."/>
            <person name="Zwiers L.-H."/>
            <person name="Turgeon B."/>
            <person name="Goodwin S."/>
            <person name="Spatafora J."/>
            <person name="Crous P."/>
            <person name="Grigoriev I."/>
        </authorList>
    </citation>
    <scope>NUCLEOTIDE SEQUENCE</scope>
    <source>
        <strain evidence="11">CBS 113979</strain>
    </source>
</reference>
<dbReference type="InterPro" id="IPR016840">
    <property type="entry name" value="Glyco_hydro_43_endo_a_Ara-ase"/>
</dbReference>
<dbReference type="OrthoDB" id="195678at2759"/>
<accession>A0A6G1GP94</accession>